<dbReference type="AlphaFoldDB" id="A0A2I0A804"/>
<feature type="chain" id="PRO_5014177729" evidence="1">
    <location>
        <begin position="21"/>
        <end position="604"/>
    </location>
</feature>
<dbReference type="OrthoDB" id="339900at2759"/>
<protein>
    <submittedName>
        <fullName evidence="3">Peptide-N4-(N-acetyl-beta-glucosaminyl)asparagine amidase A</fullName>
    </submittedName>
</protein>
<evidence type="ECO:0000256" key="1">
    <source>
        <dbReference type="SAM" id="SignalP"/>
    </source>
</evidence>
<dbReference type="InterPro" id="IPR021102">
    <property type="entry name" value="PNGase_A"/>
</dbReference>
<sequence>MGKLLISLLSFYLILTAISASASPRLITHLAVSDEVEAAFRNAPSSPSSFLASPTTFFEVQRPIPVPGENPCSTLVLQHDFAYTYGKPPVTAAYSPPSHCFLRRRAPSRIVLEWSAACAGRQFDRIFGVWLAGVELLRSCTAEPRSTGIVWNVRKDVTRYASLFSQPQTLAVYLGNLVDQTYTGIYHVNVSFHFYFDHRQKSPPSSVPAFGSPADMILPISKPLPLNDGLWFQIDNSTDFQGKELAIPRNAYRAALEVYISFHSDDEFWYTNPPNSYISANNLTDVAGNGAFREVTVRLDGNVIGAIWPFTVIYTGGINPLLWRPISGIGSFDLPSYDLEMSPFLEKILDGKMHSFEFGVTDALHVWFIDANLHLWLDRKSPFTEASLIEYKAPAVSSSLISQFKDLDGHFDTNANRKFSASGWVNSSYGNITTHFYQELDFSNRLKFAGNGSIQAVNQSIIYNHGIESMLPSAILYSEEVLQSFPLSLYTRTSDHGSGSYSLISNVTLGFNERKHSGGASGFFFSRLRNLQTGEGVIKVKKNLVTSGLGSTQQIYIYESSEGCYFRNVSSSHYTILYDESEESCSKSSSFRSSEEPSFRWFDA</sequence>
<dbReference type="STRING" id="1088818.A0A2I0A804"/>
<keyword evidence="4" id="KW-1185">Reference proteome</keyword>
<evidence type="ECO:0000259" key="2">
    <source>
        <dbReference type="Pfam" id="PF12222"/>
    </source>
</evidence>
<accession>A0A2I0A804</accession>
<dbReference type="Proteomes" id="UP000236161">
    <property type="component" value="Unassembled WGS sequence"/>
</dbReference>
<reference evidence="3 4" key="1">
    <citation type="journal article" date="2017" name="Nature">
        <title>The Apostasia genome and the evolution of orchids.</title>
        <authorList>
            <person name="Zhang G.Q."/>
            <person name="Liu K.W."/>
            <person name="Li Z."/>
            <person name="Lohaus R."/>
            <person name="Hsiao Y.Y."/>
            <person name="Niu S.C."/>
            <person name="Wang J.Y."/>
            <person name="Lin Y.C."/>
            <person name="Xu Q."/>
            <person name="Chen L.J."/>
            <person name="Yoshida K."/>
            <person name="Fujiwara S."/>
            <person name="Wang Z.W."/>
            <person name="Zhang Y.Q."/>
            <person name="Mitsuda N."/>
            <person name="Wang M."/>
            <person name="Liu G.H."/>
            <person name="Pecoraro L."/>
            <person name="Huang H.X."/>
            <person name="Xiao X.J."/>
            <person name="Lin M."/>
            <person name="Wu X.Y."/>
            <person name="Wu W.L."/>
            <person name="Chen Y.Y."/>
            <person name="Chang S.B."/>
            <person name="Sakamoto S."/>
            <person name="Ohme-Takagi M."/>
            <person name="Yagi M."/>
            <person name="Zeng S.J."/>
            <person name="Shen C.Y."/>
            <person name="Yeh C.M."/>
            <person name="Luo Y.B."/>
            <person name="Tsai W.C."/>
            <person name="Van de Peer Y."/>
            <person name="Liu Z.J."/>
        </authorList>
    </citation>
    <scope>NUCLEOTIDE SEQUENCE [LARGE SCALE GENOMIC DNA]</scope>
    <source>
        <strain evidence="4">cv. Shenzhen</strain>
        <tissue evidence="3">Stem</tissue>
    </source>
</reference>
<name>A0A2I0A804_9ASPA</name>
<feature type="domain" description="Peptide N-acetyl-beta-D-glucosaminyl asparaginase amidase A N-terminal" evidence="2">
    <location>
        <begin position="70"/>
        <end position="392"/>
    </location>
</feature>
<evidence type="ECO:0000313" key="4">
    <source>
        <dbReference type="Proteomes" id="UP000236161"/>
    </source>
</evidence>
<dbReference type="Pfam" id="PF12222">
    <property type="entry name" value="PNGaseA"/>
    <property type="match status" value="1"/>
</dbReference>
<gene>
    <name evidence="3" type="ORF">AXF42_Ash003021</name>
</gene>
<keyword evidence="1" id="KW-0732">Signal</keyword>
<dbReference type="PANTHER" id="PTHR31104">
    <property type="entry name" value="PEPTIDE-N4-(N-ACETYL-BETA-GLUCOSAMINYL)ASPARAGINE AMIDASE A PROTEIN"/>
    <property type="match status" value="1"/>
</dbReference>
<dbReference type="EMBL" id="KZ452013">
    <property type="protein sequence ID" value="PKA51654.1"/>
    <property type="molecule type" value="Genomic_DNA"/>
</dbReference>
<organism evidence="3 4">
    <name type="scientific">Apostasia shenzhenica</name>
    <dbReference type="NCBI Taxonomy" id="1088818"/>
    <lineage>
        <taxon>Eukaryota</taxon>
        <taxon>Viridiplantae</taxon>
        <taxon>Streptophyta</taxon>
        <taxon>Embryophyta</taxon>
        <taxon>Tracheophyta</taxon>
        <taxon>Spermatophyta</taxon>
        <taxon>Magnoliopsida</taxon>
        <taxon>Liliopsida</taxon>
        <taxon>Asparagales</taxon>
        <taxon>Orchidaceae</taxon>
        <taxon>Apostasioideae</taxon>
        <taxon>Apostasia</taxon>
    </lineage>
</organism>
<evidence type="ECO:0000313" key="3">
    <source>
        <dbReference type="EMBL" id="PKA51654.1"/>
    </source>
</evidence>
<dbReference type="InterPro" id="IPR056948">
    <property type="entry name" value="PNGaseA_N"/>
</dbReference>
<proteinExistence type="predicted"/>
<dbReference type="Pfam" id="PF25156">
    <property type="entry name" value="PNGase_A_C"/>
    <property type="match status" value="1"/>
</dbReference>
<feature type="signal peptide" evidence="1">
    <location>
        <begin position="1"/>
        <end position="20"/>
    </location>
</feature>